<dbReference type="InterPro" id="IPR007460">
    <property type="entry name" value="BrnT_toxin"/>
</dbReference>
<dbReference type="Gene3D" id="3.10.450.530">
    <property type="entry name" value="Ribonuclease toxin, BrnT, of type II toxin-antitoxin system"/>
    <property type="match status" value="1"/>
</dbReference>
<dbReference type="HOGENOM" id="CLU_149290_4_0_3"/>
<proteinExistence type="predicted"/>
<evidence type="ECO:0000313" key="1">
    <source>
        <dbReference type="EMBL" id="ACB53259.1"/>
    </source>
</evidence>
<dbReference type="STRING" id="43989.cce_3911"/>
<protein>
    <recommendedName>
        <fullName evidence="3">BrnT family toxin</fullName>
    </recommendedName>
</protein>
<name>B1WPU4_CROS5</name>
<dbReference type="Pfam" id="PF04365">
    <property type="entry name" value="BrnT_toxin"/>
    <property type="match status" value="1"/>
</dbReference>
<dbReference type="AlphaFoldDB" id="B1WPU4"/>
<reference evidence="1 2" key="1">
    <citation type="journal article" date="2008" name="Proc. Natl. Acad. Sci. U.S.A.">
        <title>The genome of Cyanothece 51142, a unicellular diazotrophic cyanobacterium important in the marine nitrogen cycle.</title>
        <authorList>
            <person name="Welsh E.A."/>
            <person name="Liberton M."/>
            <person name="Stoeckel J."/>
            <person name="Loh T."/>
            <person name="Elvitigala T."/>
            <person name="Wang C."/>
            <person name="Wollam A."/>
            <person name="Fulton R.S."/>
            <person name="Clifton S.W."/>
            <person name="Jacobs J.M."/>
            <person name="Aurora R."/>
            <person name="Ghosh B.K."/>
            <person name="Sherman L.A."/>
            <person name="Smith R.D."/>
            <person name="Wilson R.K."/>
            <person name="Pakrasi H.B."/>
        </authorList>
    </citation>
    <scope>NUCLEOTIDE SEQUENCE [LARGE SCALE GENOMIC DNA]</scope>
    <source>
        <strain evidence="2">ATCC 51142 / BH68</strain>
    </source>
</reference>
<accession>B1WPU4</accession>
<organism evidence="1 2">
    <name type="scientific">Crocosphaera subtropica (strain ATCC 51142 / BH68)</name>
    <name type="common">Cyanothece sp. (strain ATCC 51142)</name>
    <dbReference type="NCBI Taxonomy" id="43989"/>
    <lineage>
        <taxon>Bacteria</taxon>
        <taxon>Bacillati</taxon>
        <taxon>Cyanobacteriota</taxon>
        <taxon>Cyanophyceae</taxon>
        <taxon>Oscillatoriophycideae</taxon>
        <taxon>Chroococcales</taxon>
        <taxon>Aphanothecaceae</taxon>
        <taxon>Crocosphaera</taxon>
        <taxon>Crocosphaera subtropica</taxon>
    </lineage>
</organism>
<gene>
    <name evidence="1" type="ordered locus">cce_3911</name>
</gene>
<dbReference type="EMBL" id="CP000806">
    <property type="protein sequence ID" value="ACB53259.1"/>
    <property type="molecule type" value="Genomic_DNA"/>
</dbReference>
<sequence length="59" mass="7016">MAMESNFEWDESKNQANLEKHGLSFELAQYAFFDTHRIILEDLAHSVTEKRFYCLSKMN</sequence>
<dbReference type="KEGG" id="cyt:cce_3911"/>
<dbReference type="eggNOG" id="COG2929">
    <property type="taxonomic scope" value="Bacteria"/>
</dbReference>
<dbReference type="InterPro" id="IPR038573">
    <property type="entry name" value="BrnT_sf"/>
</dbReference>
<evidence type="ECO:0000313" key="2">
    <source>
        <dbReference type="Proteomes" id="UP000001203"/>
    </source>
</evidence>
<keyword evidence="2" id="KW-1185">Reference proteome</keyword>
<dbReference type="Proteomes" id="UP000001203">
    <property type="component" value="Chromosome circular"/>
</dbReference>
<evidence type="ECO:0008006" key="3">
    <source>
        <dbReference type="Google" id="ProtNLM"/>
    </source>
</evidence>